<keyword evidence="3" id="KW-0997">Cell inner membrane</keyword>
<name>A0A1G7VC65_9FLAO</name>
<keyword evidence="6" id="KW-0012">Acyltransferase</keyword>
<dbReference type="STRING" id="470826.SAMN04488027_103212"/>
<sequence length="290" mass="34691">MQLLIYVLIYPFLWLISKLPFQLIYLLSDLVYVLVYNLFAYRKKVVMDNLKLAFPDYSKSEHEAIAKKFYKHLCDMIFESIKSISMSKAEVEKRFKFENLSVFSDLERKNKSAIIILGHYGNWEWIFILQTFINHKGYGVYKQLKNKYFDRLVKRIRAKYDTYLITTKETVHVLNKVTAKGELTVSGFISDQSPKKDKAFHWQEFMGVEVPVYTGAEMLAKRLDHAVVYARISKLKRGYYKCQFELITDEPKSIPNYEITDHFLKLLEEQIREEPAYYLWTHKRWKHRKT</sequence>
<dbReference type="CDD" id="cd07984">
    <property type="entry name" value="LPLAT_LABLAT-like"/>
    <property type="match status" value="1"/>
</dbReference>
<evidence type="ECO:0000313" key="9">
    <source>
        <dbReference type="Proteomes" id="UP000199296"/>
    </source>
</evidence>
<evidence type="ECO:0000313" key="8">
    <source>
        <dbReference type="EMBL" id="SDG57151.1"/>
    </source>
</evidence>
<organism evidence="8 9">
    <name type="scientific">Psychroflexus sediminis</name>
    <dbReference type="NCBI Taxonomy" id="470826"/>
    <lineage>
        <taxon>Bacteria</taxon>
        <taxon>Pseudomonadati</taxon>
        <taxon>Bacteroidota</taxon>
        <taxon>Flavobacteriia</taxon>
        <taxon>Flavobacteriales</taxon>
        <taxon>Flavobacteriaceae</taxon>
        <taxon>Psychroflexus</taxon>
    </lineage>
</organism>
<keyword evidence="7" id="KW-0812">Transmembrane</keyword>
<dbReference type="GO" id="GO:0005886">
    <property type="term" value="C:plasma membrane"/>
    <property type="evidence" value="ECO:0007669"/>
    <property type="project" value="UniProtKB-SubCell"/>
</dbReference>
<protein>
    <submittedName>
        <fullName evidence="8">KDO2-lipid IV(A) lauroyltransferase</fullName>
    </submittedName>
</protein>
<comment type="subcellular location">
    <subcellularLocation>
        <location evidence="1">Cell inner membrane</location>
    </subcellularLocation>
</comment>
<dbReference type="OrthoDB" id="9801955at2"/>
<evidence type="ECO:0000256" key="3">
    <source>
        <dbReference type="ARBA" id="ARBA00022519"/>
    </source>
</evidence>
<dbReference type="Pfam" id="PF03279">
    <property type="entry name" value="Lip_A_acyltrans"/>
    <property type="match status" value="1"/>
</dbReference>
<keyword evidence="9" id="KW-1185">Reference proteome</keyword>
<dbReference type="Proteomes" id="UP000199296">
    <property type="component" value="Unassembled WGS sequence"/>
</dbReference>
<dbReference type="PANTHER" id="PTHR30606">
    <property type="entry name" value="LIPID A BIOSYNTHESIS LAUROYL ACYLTRANSFERASE"/>
    <property type="match status" value="1"/>
</dbReference>
<dbReference type="InterPro" id="IPR004960">
    <property type="entry name" value="LipA_acyltrans"/>
</dbReference>
<evidence type="ECO:0000256" key="5">
    <source>
        <dbReference type="ARBA" id="ARBA00023136"/>
    </source>
</evidence>
<evidence type="ECO:0000256" key="2">
    <source>
        <dbReference type="ARBA" id="ARBA00022475"/>
    </source>
</evidence>
<evidence type="ECO:0000256" key="1">
    <source>
        <dbReference type="ARBA" id="ARBA00004533"/>
    </source>
</evidence>
<evidence type="ECO:0000256" key="6">
    <source>
        <dbReference type="ARBA" id="ARBA00023315"/>
    </source>
</evidence>
<evidence type="ECO:0000256" key="7">
    <source>
        <dbReference type="SAM" id="Phobius"/>
    </source>
</evidence>
<dbReference type="PIRSF" id="PIRSF026649">
    <property type="entry name" value="MsbB"/>
    <property type="match status" value="1"/>
</dbReference>
<reference evidence="8 9" key="1">
    <citation type="submission" date="2016-10" db="EMBL/GenBank/DDBJ databases">
        <authorList>
            <person name="de Groot N.N."/>
        </authorList>
    </citation>
    <scope>NUCLEOTIDE SEQUENCE [LARGE SCALE GENOMIC DNA]</scope>
    <source>
        <strain evidence="8 9">DSM 19803</strain>
    </source>
</reference>
<dbReference type="AlphaFoldDB" id="A0A1G7VC65"/>
<dbReference type="GO" id="GO:0009247">
    <property type="term" value="P:glycolipid biosynthetic process"/>
    <property type="evidence" value="ECO:0007669"/>
    <property type="project" value="UniProtKB-ARBA"/>
</dbReference>
<keyword evidence="7" id="KW-1133">Transmembrane helix</keyword>
<gene>
    <name evidence="8" type="ORF">SAMN04488027_103212</name>
</gene>
<accession>A0A1G7VC65</accession>
<proteinExistence type="predicted"/>
<dbReference type="RefSeq" id="WP_093365980.1">
    <property type="nucleotide sequence ID" value="NZ_FNCW01000003.1"/>
</dbReference>
<dbReference type="PANTHER" id="PTHR30606:SF10">
    <property type="entry name" value="PHOSPHATIDYLINOSITOL MANNOSIDE ACYLTRANSFERASE"/>
    <property type="match status" value="1"/>
</dbReference>
<dbReference type="GO" id="GO:0016746">
    <property type="term" value="F:acyltransferase activity"/>
    <property type="evidence" value="ECO:0007669"/>
    <property type="project" value="UniProtKB-KW"/>
</dbReference>
<keyword evidence="2" id="KW-1003">Cell membrane</keyword>
<evidence type="ECO:0000256" key="4">
    <source>
        <dbReference type="ARBA" id="ARBA00022679"/>
    </source>
</evidence>
<feature type="transmembrane region" description="Helical" evidence="7">
    <location>
        <begin position="20"/>
        <end position="41"/>
    </location>
</feature>
<dbReference type="EMBL" id="FNCW01000003">
    <property type="protein sequence ID" value="SDG57151.1"/>
    <property type="molecule type" value="Genomic_DNA"/>
</dbReference>
<keyword evidence="5 7" id="KW-0472">Membrane</keyword>
<keyword evidence="4 8" id="KW-0808">Transferase</keyword>